<comment type="caution">
    <text evidence="1">The sequence shown here is derived from an EMBL/GenBank/DDBJ whole genome shotgun (WGS) entry which is preliminary data.</text>
</comment>
<evidence type="ECO:0000313" key="1">
    <source>
        <dbReference type="EMBL" id="MCI75643.1"/>
    </source>
</evidence>
<reference evidence="1 2" key="1">
    <citation type="journal article" date="2018" name="Front. Plant Sci.">
        <title>Red Clover (Trifolium pratense) and Zigzag Clover (T. medium) - A Picture of Genomic Similarities and Differences.</title>
        <authorList>
            <person name="Dluhosova J."/>
            <person name="Istvanek J."/>
            <person name="Nedelnik J."/>
            <person name="Repkova J."/>
        </authorList>
    </citation>
    <scope>NUCLEOTIDE SEQUENCE [LARGE SCALE GENOMIC DNA]</scope>
    <source>
        <strain evidence="2">cv. 10/8</strain>
        <tissue evidence="1">Leaf</tissue>
    </source>
</reference>
<dbReference type="Proteomes" id="UP000265520">
    <property type="component" value="Unassembled WGS sequence"/>
</dbReference>
<evidence type="ECO:0000313" key="2">
    <source>
        <dbReference type="Proteomes" id="UP000265520"/>
    </source>
</evidence>
<sequence>MTPVEDEPEAAHGLTTRVELVEKIRSLGQDVLAGVKYGFDNAVAQVKVLNPTIEFNTEGLSVLKRVENGQIIIP</sequence>
<accession>A0A392UPS0</accession>
<dbReference type="EMBL" id="LXQA010887847">
    <property type="protein sequence ID" value="MCI75643.1"/>
    <property type="molecule type" value="Genomic_DNA"/>
</dbReference>
<keyword evidence="2" id="KW-1185">Reference proteome</keyword>
<organism evidence="1 2">
    <name type="scientific">Trifolium medium</name>
    <dbReference type="NCBI Taxonomy" id="97028"/>
    <lineage>
        <taxon>Eukaryota</taxon>
        <taxon>Viridiplantae</taxon>
        <taxon>Streptophyta</taxon>
        <taxon>Embryophyta</taxon>
        <taxon>Tracheophyta</taxon>
        <taxon>Spermatophyta</taxon>
        <taxon>Magnoliopsida</taxon>
        <taxon>eudicotyledons</taxon>
        <taxon>Gunneridae</taxon>
        <taxon>Pentapetalae</taxon>
        <taxon>rosids</taxon>
        <taxon>fabids</taxon>
        <taxon>Fabales</taxon>
        <taxon>Fabaceae</taxon>
        <taxon>Papilionoideae</taxon>
        <taxon>50 kb inversion clade</taxon>
        <taxon>NPAAA clade</taxon>
        <taxon>Hologalegina</taxon>
        <taxon>IRL clade</taxon>
        <taxon>Trifolieae</taxon>
        <taxon>Trifolium</taxon>
    </lineage>
</organism>
<proteinExistence type="predicted"/>
<protein>
    <submittedName>
        <fullName evidence="1">Uncharacterized protein</fullName>
    </submittedName>
</protein>
<dbReference type="AlphaFoldDB" id="A0A392UPS0"/>
<feature type="non-terminal residue" evidence="1">
    <location>
        <position position="74"/>
    </location>
</feature>
<name>A0A392UPS0_9FABA</name>